<dbReference type="AlphaFoldDB" id="A0AAQ3T851"/>
<dbReference type="SUPFAM" id="SSF74788">
    <property type="entry name" value="Cullin repeat-like"/>
    <property type="match status" value="2"/>
</dbReference>
<sequence>MLLEWSLELCSVRRTRTDRRTDRPRRSLASAGTVCLFTWSYSPIRPRLGRRGAVKSREKLAANHIDQSTLRLCWEERPNPFDPLMEAEEDDRIYLVMGDDEIQCYISLGWALRNVPPHKTLVLVHIFRPAFDIPTTLNLPGDDLVGSAYSYGGQFWKKHVRAEKLTAENDDVAAALLDLIAQHQITTLILGSVKDRVFDATHMQPKQNHISEASKEPFRLLLTFASKAAKVKTNNKIICILNMHRALFKATPTLTRLFDAEFVKTEVEGVVAALKDSVRGMLLELKVTVRRYKPQYEPMQGSIVKVVHPLETAMISSPQKRLRNNFLKIFYPTPSPLQKFESAVNKACKSQIHWKVNSPVLRIELRTIVIEYVVQAYKTYLDSLEETIRGDLEDLEPNLKSKLSELFEG</sequence>
<comment type="similarity">
    <text evidence="1 3">Belongs to the EXO70 family.</text>
</comment>
<evidence type="ECO:0000313" key="6">
    <source>
        <dbReference type="Proteomes" id="UP001341281"/>
    </source>
</evidence>
<dbReference type="Proteomes" id="UP001341281">
    <property type="component" value="Chromosome 04"/>
</dbReference>
<dbReference type="GO" id="GO:0000145">
    <property type="term" value="C:exocyst"/>
    <property type="evidence" value="ECO:0007669"/>
    <property type="project" value="InterPro"/>
</dbReference>
<comment type="function">
    <text evidence="3">Component of the exocyst complex.</text>
</comment>
<dbReference type="GO" id="GO:0015031">
    <property type="term" value="P:protein transport"/>
    <property type="evidence" value="ECO:0007669"/>
    <property type="project" value="UniProtKB-KW"/>
</dbReference>
<keyword evidence="6" id="KW-1185">Reference proteome</keyword>
<protein>
    <recommendedName>
        <fullName evidence="3">Exocyst subunit Exo70 family protein</fullName>
    </recommendedName>
</protein>
<accession>A0AAQ3T851</accession>
<proteinExistence type="inferred from homology"/>
<dbReference type="Pfam" id="PF03081">
    <property type="entry name" value="Exo70_C"/>
    <property type="match status" value="2"/>
</dbReference>
<dbReference type="EMBL" id="CP144748">
    <property type="protein sequence ID" value="WVZ67627.1"/>
    <property type="molecule type" value="Genomic_DNA"/>
</dbReference>
<organism evidence="5 6">
    <name type="scientific">Paspalum notatum var. saurae</name>
    <dbReference type="NCBI Taxonomy" id="547442"/>
    <lineage>
        <taxon>Eukaryota</taxon>
        <taxon>Viridiplantae</taxon>
        <taxon>Streptophyta</taxon>
        <taxon>Embryophyta</taxon>
        <taxon>Tracheophyta</taxon>
        <taxon>Spermatophyta</taxon>
        <taxon>Magnoliopsida</taxon>
        <taxon>Liliopsida</taxon>
        <taxon>Poales</taxon>
        <taxon>Poaceae</taxon>
        <taxon>PACMAD clade</taxon>
        <taxon>Panicoideae</taxon>
        <taxon>Andropogonodae</taxon>
        <taxon>Paspaleae</taxon>
        <taxon>Paspalinae</taxon>
        <taxon>Paspalum</taxon>
    </lineage>
</organism>
<evidence type="ECO:0000256" key="2">
    <source>
        <dbReference type="ARBA" id="ARBA00022448"/>
    </source>
</evidence>
<dbReference type="Gene3D" id="1.20.1280.170">
    <property type="entry name" value="Exocyst complex component Exo70"/>
    <property type="match status" value="2"/>
</dbReference>
<evidence type="ECO:0000313" key="5">
    <source>
        <dbReference type="EMBL" id="WVZ67627.1"/>
    </source>
</evidence>
<evidence type="ECO:0000256" key="1">
    <source>
        <dbReference type="ARBA" id="ARBA00006756"/>
    </source>
</evidence>
<keyword evidence="2 3" id="KW-0813">Transport</keyword>
<dbReference type="GO" id="GO:0006887">
    <property type="term" value="P:exocytosis"/>
    <property type="evidence" value="ECO:0007669"/>
    <property type="project" value="UniProtKB-KW"/>
</dbReference>
<name>A0AAQ3T851_PASNO</name>
<feature type="domain" description="Exocyst complex subunit Exo70 C-terminal" evidence="4">
    <location>
        <begin position="196"/>
        <end position="305"/>
    </location>
</feature>
<keyword evidence="3" id="KW-0653">Protein transport</keyword>
<gene>
    <name evidence="5" type="ORF">U9M48_016679</name>
</gene>
<evidence type="ECO:0000259" key="4">
    <source>
        <dbReference type="Pfam" id="PF03081"/>
    </source>
</evidence>
<dbReference type="GO" id="GO:0005546">
    <property type="term" value="F:phosphatidylinositol-4,5-bisphosphate binding"/>
    <property type="evidence" value="ECO:0007669"/>
    <property type="project" value="InterPro"/>
</dbReference>
<dbReference type="InterPro" id="IPR046364">
    <property type="entry name" value="Exo70_C"/>
</dbReference>
<reference evidence="5 6" key="1">
    <citation type="submission" date="2024-02" db="EMBL/GenBank/DDBJ databases">
        <title>High-quality chromosome-scale genome assembly of Pensacola bahiagrass (Paspalum notatum Flugge var. saurae).</title>
        <authorList>
            <person name="Vega J.M."/>
            <person name="Podio M."/>
            <person name="Orjuela J."/>
            <person name="Siena L.A."/>
            <person name="Pessino S.C."/>
            <person name="Combes M.C."/>
            <person name="Mariac C."/>
            <person name="Albertini E."/>
            <person name="Pupilli F."/>
            <person name="Ortiz J.P.A."/>
            <person name="Leblanc O."/>
        </authorList>
    </citation>
    <scope>NUCLEOTIDE SEQUENCE [LARGE SCALE GENOMIC DNA]</scope>
    <source>
        <strain evidence="5">R1</strain>
        <tissue evidence="5">Leaf</tissue>
    </source>
</reference>
<dbReference type="PANTHER" id="PTHR12542:SF94">
    <property type="entry name" value="EXOCYST SUBUNIT EXO70 FAMILY PROTEIN"/>
    <property type="match status" value="1"/>
</dbReference>
<feature type="domain" description="Exocyst complex subunit Exo70 C-terminal" evidence="4">
    <location>
        <begin position="337"/>
        <end position="388"/>
    </location>
</feature>
<dbReference type="InterPro" id="IPR004140">
    <property type="entry name" value="Exo70"/>
</dbReference>
<dbReference type="PANTHER" id="PTHR12542">
    <property type="entry name" value="EXOCYST COMPLEX PROTEIN EXO70"/>
    <property type="match status" value="1"/>
</dbReference>
<evidence type="ECO:0000256" key="3">
    <source>
        <dbReference type="RuleBase" id="RU365026"/>
    </source>
</evidence>
<keyword evidence="3" id="KW-0268">Exocytosis</keyword>
<dbReference type="InterPro" id="IPR016159">
    <property type="entry name" value="Cullin_repeat-like_dom_sf"/>
</dbReference>